<evidence type="ECO:0000259" key="2">
    <source>
        <dbReference type="PROSITE" id="PS50198"/>
    </source>
</evidence>
<feature type="domain" description="PpiC" evidence="2">
    <location>
        <begin position="1"/>
        <end position="34"/>
    </location>
</feature>
<name>A0ABN1B2P7_9BACI</name>
<dbReference type="Proteomes" id="UP001500880">
    <property type="component" value="Unassembled WGS sequence"/>
</dbReference>
<evidence type="ECO:0000313" key="4">
    <source>
        <dbReference type="Proteomes" id="UP001500880"/>
    </source>
</evidence>
<dbReference type="Pfam" id="PF00639">
    <property type="entry name" value="Rotamase"/>
    <property type="match status" value="1"/>
</dbReference>
<keyword evidence="1" id="KW-0413">Isomerase</keyword>
<dbReference type="InterPro" id="IPR046357">
    <property type="entry name" value="PPIase_dom_sf"/>
</dbReference>
<dbReference type="Gene3D" id="3.10.50.40">
    <property type="match status" value="1"/>
</dbReference>
<evidence type="ECO:0000313" key="3">
    <source>
        <dbReference type="EMBL" id="GAA0489033.1"/>
    </source>
</evidence>
<dbReference type="InterPro" id="IPR000297">
    <property type="entry name" value="PPIase_PpiC"/>
</dbReference>
<keyword evidence="4" id="KW-1185">Reference proteome</keyword>
<evidence type="ECO:0000256" key="1">
    <source>
        <dbReference type="PROSITE-ProRule" id="PRU00278"/>
    </source>
</evidence>
<gene>
    <name evidence="3" type="ORF">GCM10008986_13500</name>
</gene>
<accession>A0ABN1B2P7</accession>
<keyword evidence="1" id="KW-0697">Rotamase</keyword>
<reference evidence="3 4" key="1">
    <citation type="journal article" date="2019" name="Int. J. Syst. Evol. Microbiol.">
        <title>The Global Catalogue of Microorganisms (GCM) 10K type strain sequencing project: providing services to taxonomists for standard genome sequencing and annotation.</title>
        <authorList>
            <consortium name="The Broad Institute Genomics Platform"/>
            <consortium name="The Broad Institute Genome Sequencing Center for Infectious Disease"/>
            <person name="Wu L."/>
            <person name="Ma J."/>
        </authorList>
    </citation>
    <scope>NUCLEOTIDE SEQUENCE [LARGE SCALE GENOMIC DNA]</scope>
    <source>
        <strain evidence="3 4">JCM 12389</strain>
    </source>
</reference>
<dbReference type="SUPFAM" id="SSF54534">
    <property type="entry name" value="FKBP-like"/>
    <property type="match status" value="1"/>
</dbReference>
<dbReference type="PROSITE" id="PS50198">
    <property type="entry name" value="PPIC_PPIASE_2"/>
    <property type="match status" value="1"/>
</dbReference>
<organism evidence="3 4">
    <name type="scientific">Salinibacillus aidingensis</name>
    <dbReference type="NCBI Taxonomy" id="237684"/>
    <lineage>
        <taxon>Bacteria</taxon>
        <taxon>Bacillati</taxon>
        <taxon>Bacillota</taxon>
        <taxon>Bacilli</taxon>
        <taxon>Bacillales</taxon>
        <taxon>Bacillaceae</taxon>
        <taxon>Salinibacillus</taxon>
    </lineage>
</organism>
<proteinExistence type="predicted"/>
<comment type="caution">
    <text evidence="3">The sequence shown here is derived from an EMBL/GenBank/DDBJ whole genome shotgun (WGS) entry which is preliminary data.</text>
</comment>
<protein>
    <recommendedName>
        <fullName evidence="2">PpiC domain-containing protein</fullName>
    </recommendedName>
</protein>
<sequence>MNQEFEDAAFTSEAAEIIGPVRTEDGFHVIKFVDKVVAKEANYEDAKDEIESILFGSKVQEEYYV</sequence>
<dbReference type="EMBL" id="BAAADO010000003">
    <property type="protein sequence ID" value="GAA0489033.1"/>
    <property type="molecule type" value="Genomic_DNA"/>
</dbReference>